<reference evidence="2 3" key="1">
    <citation type="submission" date="2020-10" db="EMBL/GenBank/DDBJ databases">
        <title>Connecting structure to function with the recovery of over 1000 high-quality activated sludge metagenome-assembled genomes encoding full-length rRNA genes using long-read sequencing.</title>
        <authorList>
            <person name="Singleton C.M."/>
            <person name="Petriglieri F."/>
            <person name="Kristensen J.M."/>
            <person name="Kirkegaard R.H."/>
            <person name="Michaelsen T.Y."/>
            <person name="Andersen M.H."/>
            <person name="Karst S.M."/>
            <person name="Dueholm M.S."/>
            <person name="Nielsen P.H."/>
            <person name="Albertsen M."/>
        </authorList>
    </citation>
    <scope>NUCLEOTIDE SEQUENCE [LARGE SCALE GENOMIC DNA]</scope>
    <source>
        <strain evidence="2">EsbW_18-Q3-R4-48_BATAC.463</strain>
    </source>
</reference>
<accession>A0A935KBF0</accession>
<dbReference type="AlphaFoldDB" id="A0A935KBF0"/>
<feature type="region of interest" description="Disordered" evidence="1">
    <location>
        <begin position="137"/>
        <end position="178"/>
    </location>
</feature>
<sequence length="178" mass="19833">MNFGKLSSEDLRLFLNLAEAFDMEFVEARNTLIQSKSASLLRLFEASPEPPLRVTHSPGMLHKGLNHWAAALIQQLFESPNQIQCPKMTECIDAEMDAWEQIEEKNEMRKSLAAIYAFSHSMLSCGTQKSLALLERSGNGAGRRQEIGKGIVGRRENRSNGLGLPNNQHLYQSASASE</sequence>
<feature type="compositionally biased region" description="Polar residues" evidence="1">
    <location>
        <begin position="165"/>
        <end position="178"/>
    </location>
</feature>
<evidence type="ECO:0000313" key="3">
    <source>
        <dbReference type="Proteomes" id="UP000739411"/>
    </source>
</evidence>
<evidence type="ECO:0000256" key="1">
    <source>
        <dbReference type="SAM" id="MobiDB-lite"/>
    </source>
</evidence>
<dbReference type="Proteomes" id="UP000739411">
    <property type="component" value="Unassembled WGS sequence"/>
</dbReference>
<name>A0A935KBF0_9RHOO</name>
<protein>
    <submittedName>
        <fullName evidence="2">Uncharacterized protein</fullName>
    </submittedName>
</protein>
<feature type="compositionally biased region" description="Basic and acidic residues" evidence="1">
    <location>
        <begin position="143"/>
        <end position="158"/>
    </location>
</feature>
<gene>
    <name evidence="2" type="ORF">IPJ38_15605</name>
</gene>
<evidence type="ECO:0000313" key="2">
    <source>
        <dbReference type="EMBL" id="MBK7416310.1"/>
    </source>
</evidence>
<proteinExistence type="predicted"/>
<organism evidence="2 3">
    <name type="scientific">Candidatus Dechloromonas phosphorivorans</name>
    <dbReference type="NCBI Taxonomy" id="2899244"/>
    <lineage>
        <taxon>Bacteria</taxon>
        <taxon>Pseudomonadati</taxon>
        <taxon>Pseudomonadota</taxon>
        <taxon>Betaproteobacteria</taxon>
        <taxon>Rhodocyclales</taxon>
        <taxon>Azonexaceae</taxon>
        <taxon>Dechloromonas</taxon>
    </lineage>
</organism>
<comment type="caution">
    <text evidence="2">The sequence shown here is derived from an EMBL/GenBank/DDBJ whole genome shotgun (WGS) entry which is preliminary data.</text>
</comment>
<dbReference type="EMBL" id="JADJMS010000038">
    <property type="protein sequence ID" value="MBK7416310.1"/>
    <property type="molecule type" value="Genomic_DNA"/>
</dbReference>